<evidence type="ECO:0000256" key="4">
    <source>
        <dbReference type="PIRSR" id="PIRSR000105-1"/>
    </source>
</evidence>
<dbReference type="InterPro" id="IPR013328">
    <property type="entry name" value="6PGD_dom2"/>
</dbReference>
<feature type="binding site" evidence="5">
    <location>
        <position position="97"/>
    </location>
    <ligand>
        <name>NAD(+)</name>
        <dbReference type="ChEBI" id="CHEBI:57540"/>
    </ligand>
</feature>
<dbReference type="PIRSF" id="PIRSF000105">
    <property type="entry name" value="HCDH"/>
    <property type="match status" value="1"/>
</dbReference>
<dbReference type="InterPro" id="IPR036291">
    <property type="entry name" value="NAD(P)-bd_dom_sf"/>
</dbReference>
<organism evidence="8 9">
    <name type="scientific">Actinomadura bangladeshensis</name>
    <dbReference type="NCBI Taxonomy" id="453573"/>
    <lineage>
        <taxon>Bacteria</taxon>
        <taxon>Bacillati</taxon>
        <taxon>Actinomycetota</taxon>
        <taxon>Actinomycetes</taxon>
        <taxon>Streptosporangiales</taxon>
        <taxon>Thermomonosporaceae</taxon>
        <taxon>Actinomadura</taxon>
    </lineage>
</organism>
<dbReference type="EMBL" id="SMJW01000154">
    <property type="protein sequence ID" value="TDC11925.1"/>
    <property type="molecule type" value="Genomic_DNA"/>
</dbReference>
<feature type="binding site" evidence="5">
    <location>
        <begin position="13"/>
        <end position="18"/>
    </location>
    <ligand>
        <name>NAD(+)</name>
        <dbReference type="ChEBI" id="CHEBI:57540"/>
    </ligand>
</feature>
<keyword evidence="3" id="KW-0560">Oxidoreductase</keyword>
<evidence type="ECO:0000259" key="7">
    <source>
        <dbReference type="Pfam" id="PF02737"/>
    </source>
</evidence>
<dbReference type="PANTHER" id="PTHR48075">
    <property type="entry name" value="3-HYDROXYACYL-COA DEHYDROGENASE FAMILY PROTEIN"/>
    <property type="match status" value="1"/>
</dbReference>
<evidence type="ECO:0000256" key="5">
    <source>
        <dbReference type="PIRSR" id="PIRSR000105-2"/>
    </source>
</evidence>
<sequence length="293" mass="31028">MTGTTPKRMVVIGSGTMGRGIALSALRAGLDVDLVDVEERALQAAATWISGYFARHPRTEPSEEPPRGRLATTRSMDEVLDAAGVVIEAVPETPTLKEQIFGRLKSAPSDVLLASNTSTMSVSALAEACGGSAMVIGMHFFNPAHKMPLVEVVTGDRTSDEARSAAVALARRLGKEPIVVRDVPGFVTSRLGLLLGTEAMRMVEEGVADAASIDRAMTLGYGHPLGPLRLADLVGLDARLNNLRSMFARTGDERYRPPGVLERLVAEGRLGRKSGRGFFDYDAAGTTAAGEAP</sequence>
<feature type="binding site" evidence="5">
    <location>
        <position position="273"/>
    </location>
    <ligand>
        <name>NAD(+)</name>
        <dbReference type="ChEBI" id="CHEBI:57540"/>
    </ligand>
</feature>
<reference evidence="8 9" key="1">
    <citation type="submission" date="2019-03" db="EMBL/GenBank/DDBJ databases">
        <title>Draft genome sequences of novel Actinobacteria.</title>
        <authorList>
            <person name="Sahin N."/>
            <person name="Ay H."/>
            <person name="Saygin H."/>
        </authorList>
    </citation>
    <scope>NUCLEOTIDE SEQUENCE [LARGE SCALE GENOMIC DNA]</scope>
    <source>
        <strain evidence="8 9">DSM 45347</strain>
    </source>
</reference>
<dbReference type="GO" id="GO:0070403">
    <property type="term" value="F:NAD+ binding"/>
    <property type="evidence" value="ECO:0007669"/>
    <property type="project" value="InterPro"/>
</dbReference>
<gene>
    <name evidence="8" type="ORF">E1284_26135</name>
</gene>
<dbReference type="AlphaFoldDB" id="A0A4R4NRC6"/>
<dbReference type="InterPro" id="IPR022694">
    <property type="entry name" value="3-OHacyl-CoA_DH"/>
</dbReference>
<feature type="domain" description="3-hydroxyacyl-CoA dehydrogenase C-terminal" evidence="6">
    <location>
        <begin position="185"/>
        <end position="281"/>
    </location>
</feature>
<evidence type="ECO:0000256" key="1">
    <source>
        <dbReference type="ARBA" id="ARBA00005086"/>
    </source>
</evidence>
<comment type="similarity">
    <text evidence="2">Belongs to the 3-hydroxyacyl-CoA dehydrogenase family.</text>
</comment>
<comment type="pathway">
    <text evidence="1">Lipid metabolism; butanoate metabolism.</text>
</comment>
<proteinExistence type="inferred from homology"/>
<feature type="site" description="Important for catalytic activity" evidence="4">
    <location>
        <position position="139"/>
    </location>
</feature>
<dbReference type="Pfam" id="PF00725">
    <property type="entry name" value="3HCDH"/>
    <property type="match status" value="1"/>
</dbReference>
<feature type="domain" description="3-hydroxyacyl-CoA dehydrogenase NAD binding" evidence="7">
    <location>
        <begin position="10"/>
        <end position="182"/>
    </location>
</feature>
<dbReference type="RefSeq" id="WP_131942781.1">
    <property type="nucleotide sequence ID" value="NZ_BAAAMX010000039.1"/>
</dbReference>
<evidence type="ECO:0000313" key="9">
    <source>
        <dbReference type="Proteomes" id="UP000295431"/>
    </source>
</evidence>
<keyword evidence="5" id="KW-0520">NAD</keyword>
<dbReference type="InterPro" id="IPR006108">
    <property type="entry name" value="3HC_DH_C"/>
</dbReference>
<protein>
    <submittedName>
        <fullName evidence="8">3-hydroxyacyl-CoA dehydrogenase family protein</fullName>
    </submittedName>
</protein>
<dbReference type="SUPFAM" id="SSF48179">
    <property type="entry name" value="6-phosphogluconate dehydrogenase C-terminal domain-like"/>
    <property type="match status" value="1"/>
</dbReference>
<feature type="binding site" evidence="5">
    <location>
        <position position="142"/>
    </location>
    <ligand>
        <name>NAD(+)</name>
        <dbReference type="ChEBI" id="CHEBI:57540"/>
    </ligand>
</feature>
<feature type="binding site" evidence="5">
    <location>
        <position position="92"/>
    </location>
    <ligand>
        <name>NAD(+)</name>
        <dbReference type="ChEBI" id="CHEBI:57540"/>
    </ligand>
</feature>
<evidence type="ECO:0000256" key="2">
    <source>
        <dbReference type="ARBA" id="ARBA00009463"/>
    </source>
</evidence>
<dbReference type="Pfam" id="PF02737">
    <property type="entry name" value="3HCDH_N"/>
    <property type="match status" value="1"/>
</dbReference>
<dbReference type="PANTHER" id="PTHR48075:SF5">
    <property type="entry name" value="3-HYDROXYBUTYRYL-COA DEHYDROGENASE"/>
    <property type="match status" value="1"/>
</dbReference>
<feature type="binding site" evidence="5">
    <location>
        <position position="118"/>
    </location>
    <ligand>
        <name>NAD(+)</name>
        <dbReference type="ChEBI" id="CHEBI:57540"/>
    </ligand>
</feature>
<accession>A0A4R4NRC6</accession>
<dbReference type="GO" id="GO:0008691">
    <property type="term" value="F:3-hydroxybutyryl-CoA dehydrogenase activity"/>
    <property type="evidence" value="ECO:0007669"/>
    <property type="project" value="TreeGrafter"/>
</dbReference>
<dbReference type="InterPro" id="IPR006176">
    <property type="entry name" value="3-OHacyl-CoA_DH_NAD-bd"/>
</dbReference>
<dbReference type="Gene3D" id="1.10.1040.10">
    <property type="entry name" value="N-(1-d-carboxylethyl)-l-norvaline Dehydrogenase, domain 2"/>
    <property type="match status" value="1"/>
</dbReference>
<name>A0A4R4NRC6_9ACTN</name>
<feature type="binding site" evidence="5">
    <location>
        <position position="36"/>
    </location>
    <ligand>
        <name>NAD(+)</name>
        <dbReference type="ChEBI" id="CHEBI:57540"/>
    </ligand>
</feature>
<keyword evidence="9" id="KW-1185">Reference proteome</keyword>
<dbReference type="SUPFAM" id="SSF51735">
    <property type="entry name" value="NAD(P)-binding Rossmann-fold domains"/>
    <property type="match status" value="1"/>
</dbReference>
<evidence type="ECO:0000313" key="8">
    <source>
        <dbReference type="EMBL" id="TDC11925.1"/>
    </source>
</evidence>
<dbReference type="InterPro" id="IPR008927">
    <property type="entry name" value="6-PGluconate_DH-like_C_sf"/>
</dbReference>
<dbReference type="Gene3D" id="3.40.50.720">
    <property type="entry name" value="NAD(P)-binding Rossmann-like Domain"/>
    <property type="match status" value="1"/>
</dbReference>
<evidence type="ECO:0000256" key="3">
    <source>
        <dbReference type="ARBA" id="ARBA00023002"/>
    </source>
</evidence>
<dbReference type="Proteomes" id="UP000295431">
    <property type="component" value="Unassembled WGS sequence"/>
</dbReference>
<dbReference type="OrthoDB" id="9771883at2"/>
<evidence type="ECO:0000259" key="6">
    <source>
        <dbReference type="Pfam" id="PF00725"/>
    </source>
</evidence>
<comment type="caution">
    <text evidence="8">The sequence shown here is derived from an EMBL/GenBank/DDBJ whole genome shotgun (WGS) entry which is preliminary data.</text>
</comment>
<dbReference type="GO" id="GO:0006635">
    <property type="term" value="P:fatty acid beta-oxidation"/>
    <property type="evidence" value="ECO:0007669"/>
    <property type="project" value="TreeGrafter"/>
</dbReference>